<evidence type="ECO:0000313" key="2">
    <source>
        <dbReference type="EMBL" id="KNC76976.1"/>
    </source>
</evidence>
<dbReference type="RefSeq" id="XP_014150878.1">
    <property type="nucleotide sequence ID" value="XM_014295403.1"/>
</dbReference>
<feature type="compositionally biased region" description="Basic residues" evidence="1">
    <location>
        <begin position="385"/>
        <end position="410"/>
    </location>
</feature>
<protein>
    <submittedName>
        <fullName evidence="2">Uncharacterized protein</fullName>
    </submittedName>
</protein>
<dbReference type="Proteomes" id="UP000054560">
    <property type="component" value="Unassembled WGS sequence"/>
</dbReference>
<feature type="compositionally biased region" description="Low complexity" evidence="1">
    <location>
        <begin position="368"/>
        <end position="381"/>
    </location>
</feature>
<feature type="region of interest" description="Disordered" evidence="1">
    <location>
        <begin position="160"/>
        <end position="193"/>
    </location>
</feature>
<dbReference type="EMBL" id="KQ242890">
    <property type="protein sequence ID" value="KNC76976.1"/>
    <property type="molecule type" value="Genomic_DNA"/>
</dbReference>
<dbReference type="GeneID" id="25911055"/>
<feature type="compositionally biased region" description="Basic and acidic residues" evidence="1">
    <location>
        <begin position="62"/>
        <end position="83"/>
    </location>
</feature>
<feature type="compositionally biased region" description="Basic and acidic residues" evidence="1">
    <location>
        <begin position="160"/>
        <end position="186"/>
    </location>
</feature>
<keyword evidence="3" id="KW-1185">Reference proteome</keyword>
<dbReference type="AlphaFoldDB" id="A0A0L0FKH6"/>
<feature type="compositionally biased region" description="Basic and acidic residues" evidence="1">
    <location>
        <begin position="112"/>
        <end position="128"/>
    </location>
</feature>
<proteinExistence type="predicted"/>
<evidence type="ECO:0000256" key="1">
    <source>
        <dbReference type="SAM" id="MobiDB-lite"/>
    </source>
</evidence>
<feature type="compositionally biased region" description="Basic and acidic residues" evidence="1">
    <location>
        <begin position="346"/>
        <end position="356"/>
    </location>
</feature>
<organism evidence="2 3">
    <name type="scientific">Sphaeroforma arctica JP610</name>
    <dbReference type="NCBI Taxonomy" id="667725"/>
    <lineage>
        <taxon>Eukaryota</taxon>
        <taxon>Ichthyosporea</taxon>
        <taxon>Ichthyophonida</taxon>
        <taxon>Sphaeroforma</taxon>
    </lineage>
</organism>
<feature type="region of interest" description="Disordered" evidence="1">
    <location>
        <begin position="43"/>
        <end position="130"/>
    </location>
</feature>
<sequence length="410" mass="47380">MRRLRMPGRRINNGVVTSEIRQAEAHNRYAEESKMWRDYKREKLNDTSGLDPVHRSRAGIEPSRHSADGHPRTYKSGADRATEHAPSSVPEHRSGGMGLESRTRERSRRSHSRDDVRQYRRDTIDGRGYRSGKVWENAGVEDGRIIRERRREDGRINRERRREDGAVKSKDKCERDNDDRANDDRFGSSQGLAGCKRKYGERYSATQQTSDSDTDNKVYKDIHNRDEHLTRSVRAYECDLQDDIKPRRMRIEGDHGHSTPTSTRHNFAETRKIAAERKLQDIARKSHSIGQSWASSGFDEWNEDDECVLRLQNIKQDGSTDTRIRHDGDAPDNVNGLRSTKKSKRPRLENHIDTGRDGQGGGRRANESGCDSSSGSNCNSISERRVKRKRRKKESTEKKHKKRKEHKKSR</sequence>
<reference evidence="2 3" key="1">
    <citation type="submission" date="2011-02" db="EMBL/GenBank/DDBJ databases">
        <title>The Genome Sequence of Sphaeroforma arctica JP610.</title>
        <authorList>
            <consortium name="The Broad Institute Genome Sequencing Platform"/>
            <person name="Russ C."/>
            <person name="Cuomo C."/>
            <person name="Young S.K."/>
            <person name="Zeng Q."/>
            <person name="Gargeya S."/>
            <person name="Alvarado L."/>
            <person name="Berlin A."/>
            <person name="Chapman S.B."/>
            <person name="Chen Z."/>
            <person name="Freedman E."/>
            <person name="Gellesch M."/>
            <person name="Goldberg J."/>
            <person name="Griggs A."/>
            <person name="Gujja S."/>
            <person name="Heilman E."/>
            <person name="Heiman D."/>
            <person name="Howarth C."/>
            <person name="Mehta T."/>
            <person name="Neiman D."/>
            <person name="Pearson M."/>
            <person name="Roberts A."/>
            <person name="Saif S."/>
            <person name="Shea T."/>
            <person name="Shenoy N."/>
            <person name="Sisk P."/>
            <person name="Stolte C."/>
            <person name="Sykes S."/>
            <person name="White J."/>
            <person name="Yandava C."/>
            <person name="Burger G."/>
            <person name="Gray M.W."/>
            <person name="Holland P.W.H."/>
            <person name="King N."/>
            <person name="Lang F.B.F."/>
            <person name="Roger A.J."/>
            <person name="Ruiz-Trillo I."/>
            <person name="Haas B."/>
            <person name="Nusbaum C."/>
            <person name="Birren B."/>
        </authorList>
    </citation>
    <scope>NUCLEOTIDE SEQUENCE [LARGE SCALE GENOMIC DNA]</scope>
    <source>
        <strain evidence="2 3">JP610</strain>
    </source>
</reference>
<name>A0A0L0FKH6_9EUKA</name>
<gene>
    <name evidence="2" type="ORF">SARC_10551</name>
</gene>
<accession>A0A0L0FKH6</accession>
<feature type="region of interest" description="Disordered" evidence="1">
    <location>
        <begin position="199"/>
        <end position="218"/>
    </location>
</feature>
<feature type="region of interest" description="Disordered" evidence="1">
    <location>
        <begin position="318"/>
        <end position="410"/>
    </location>
</feature>
<feature type="compositionally biased region" description="Basic and acidic residues" evidence="1">
    <location>
        <begin position="318"/>
        <end position="329"/>
    </location>
</feature>
<evidence type="ECO:0000313" key="3">
    <source>
        <dbReference type="Proteomes" id="UP000054560"/>
    </source>
</evidence>